<gene>
    <name evidence="2" type="ORF">VP01_4138g1</name>
</gene>
<evidence type="ECO:0000256" key="1">
    <source>
        <dbReference type="SAM" id="Phobius"/>
    </source>
</evidence>
<dbReference type="AlphaFoldDB" id="A0A0L6UT17"/>
<dbReference type="Proteomes" id="UP000037035">
    <property type="component" value="Unassembled WGS sequence"/>
</dbReference>
<name>A0A0L6UT17_9BASI</name>
<dbReference type="VEuPathDB" id="FungiDB:VP01_4138g1"/>
<protein>
    <submittedName>
        <fullName evidence="2">Uncharacterized protein</fullName>
    </submittedName>
</protein>
<feature type="transmembrane region" description="Helical" evidence="1">
    <location>
        <begin position="454"/>
        <end position="481"/>
    </location>
</feature>
<feature type="transmembrane region" description="Helical" evidence="1">
    <location>
        <begin position="25"/>
        <end position="42"/>
    </location>
</feature>
<comment type="caution">
    <text evidence="2">The sequence shown here is derived from an EMBL/GenBank/DDBJ whole genome shotgun (WGS) entry which is preliminary data.</text>
</comment>
<keyword evidence="1" id="KW-1133">Transmembrane helix</keyword>
<evidence type="ECO:0000313" key="2">
    <source>
        <dbReference type="EMBL" id="KNZ51005.1"/>
    </source>
</evidence>
<reference evidence="2 3" key="1">
    <citation type="submission" date="2015-08" db="EMBL/GenBank/DDBJ databases">
        <title>Next Generation Sequencing and Analysis of the Genome of Puccinia sorghi L Schw, the Causal Agent of Maize Common Rust.</title>
        <authorList>
            <person name="Rochi L."/>
            <person name="Burguener G."/>
            <person name="Darino M."/>
            <person name="Turjanski A."/>
            <person name="Kreff E."/>
            <person name="Dieguez M.J."/>
            <person name="Sacco F."/>
        </authorList>
    </citation>
    <scope>NUCLEOTIDE SEQUENCE [LARGE SCALE GENOMIC DNA]</scope>
    <source>
        <strain evidence="2 3">RO10H11247</strain>
    </source>
</reference>
<organism evidence="2 3">
    <name type="scientific">Puccinia sorghi</name>
    <dbReference type="NCBI Taxonomy" id="27349"/>
    <lineage>
        <taxon>Eukaryota</taxon>
        <taxon>Fungi</taxon>
        <taxon>Dikarya</taxon>
        <taxon>Basidiomycota</taxon>
        <taxon>Pucciniomycotina</taxon>
        <taxon>Pucciniomycetes</taxon>
        <taxon>Pucciniales</taxon>
        <taxon>Pucciniaceae</taxon>
        <taxon>Puccinia</taxon>
    </lineage>
</organism>
<keyword evidence="1" id="KW-0812">Transmembrane</keyword>
<keyword evidence="3" id="KW-1185">Reference proteome</keyword>
<dbReference type="EMBL" id="LAVV01009211">
    <property type="protein sequence ID" value="KNZ51005.1"/>
    <property type="molecule type" value="Genomic_DNA"/>
</dbReference>
<accession>A0A0L6UT17</accession>
<proteinExistence type="predicted"/>
<sequence length="561" mass="64521">MDVCMVLGVRPLILELFLQAPKKKPFLFIFLFLFDYFVSYPPHKRHRLTSTTNHSKINNDSYFIFRNELWFDTNKTISYLLGCINTLKFKTIKMPFVIWLINFFSSKNIVLFFYHVVSTSNRSQKFEGVLHPNMDVVGKFPAQIYRPLFLLCDVKMKAQRVVSKPFIFEVKQVELRIIYFSLYIFETSYSIPLISDCQGIELMLFQTFLLYSPLSVQLRRRQGGRVAGVCQGMTSLKPCLSDIKTPPESTVPFPLCNQNVAQCTKLMKAEKCSIHFKKNLLNCLQLKCRTSKEVSTAQWLCQNIYICKHVEFGLQIGWSMLNFSCRQLSKLFLQGSMNGNSSLFILFKKINGLTKIISLQKEIAMQKVPGSFFSLIHSHCAGCTVTVPKHLHMQTCMEFGWQLGWKILNFNCRKLSKFLLQFMPSSSYLRGLLYYQRRPSLALKSSSQSPIVSILVNILLLILDLPLFLISACQLCFLYIIALHKKSCRSQAPKIHAIHEITITSNHLHEFWQPMLLKLRLDSSDTGAQGGEKKVVVSFLERLSGKRVSRTNSVIACIYAT</sequence>
<feature type="transmembrane region" description="Helical" evidence="1">
    <location>
        <begin position="96"/>
        <end position="117"/>
    </location>
</feature>
<evidence type="ECO:0000313" key="3">
    <source>
        <dbReference type="Proteomes" id="UP000037035"/>
    </source>
</evidence>
<keyword evidence="1" id="KW-0472">Membrane</keyword>